<evidence type="ECO:0000313" key="1">
    <source>
        <dbReference type="EMBL" id="KAJ8687044.1"/>
    </source>
</evidence>
<organism evidence="1 2">
    <name type="scientific">Eretmocerus hayati</name>
    <dbReference type="NCBI Taxonomy" id="131215"/>
    <lineage>
        <taxon>Eukaryota</taxon>
        <taxon>Metazoa</taxon>
        <taxon>Ecdysozoa</taxon>
        <taxon>Arthropoda</taxon>
        <taxon>Hexapoda</taxon>
        <taxon>Insecta</taxon>
        <taxon>Pterygota</taxon>
        <taxon>Neoptera</taxon>
        <taxon>Endopterygota</taxon>
        <taxon>Hymenoptera</taxon>
        <taxon>Apocrita</taxon>
        <taxon>Proctotrupomorpha</taxon>
        <taxon>Chalcidoidea</taxon>
        <taxon>Aphelinidae</taxon>
        <taxon>Aphelininae</taxon>
        <taxon>Eretmocerus</taxon>
    </lineage>
</organism>
<name>A0ACC2PUS2_9HYME</name>
<sequence>MHSPMKVFILTISSVLVVVSGQLETAFRWRYVDFVWPSALAREQALATGAFNITGALPMDVDVSQDNRVFVTFANLEGVPVRLGYITSLIGPSGPLVQPYPDWTWFQSEDCNTSIQEVYRITIDECNRL</sequence>
<dbReference type="EMBL" id="CM056741">
    <property type="protein sequence ID" value="KAJ8687044.1"/>
    <property type="molecule type" value="Genomic_DNA"/>
</dbReference>
<proteinExistence type="predicted"/>
<dbReference type="Proteomes" id="UP001239111">
    <property type="component" value="Chromosome 1"/>
</dbReference>
<keyword evidence="2" id="KW-1185">Reference proteome</keyword>
<reference evidence="1" key="1">
    <citation type="submission" date="2023-04" db="EMBL/GenBank/DDBJ databases">
        <title>A chromosome-level genome assembly of the parasitoid wasp Eretmocerus hayati.</title>
        <authorList>
            <person name="Zhong Y."/>
            <person name="Liu S."/>
            <person name="Liu Y."/>
        </authorList>
    </citation>
    <scope>NUCLEOTIDE SEQUENCE</scope>
    <source>
        <strain evidence="1">ZJU_SS_LIU_2023</strain>
    </source>
</reference>
<protein>
    <submittedName>
        <fullName evidence="1">Uncharacterized protein</fullName>
    </submittedName>
</protein>
<evidence type="ECO:0000313" key="2">
    <source>
        <dbReference type="Proteomes" id="UP001239111"/>
    </source>
</evidence>
<gene>
    <name evidence="1" type="ORF">QAD02_022838</name>
</gene>
<comment type="caution">
    <text evidence="1">The sequence shown here is derived from an EMBL/GenBank/DDBJ whole genome shotgun (WGS) entry which is preliminary data.</text>
</comment>
<accession>A0ACC2PUS2</accession>